<sequence length="178" mass="20427">MKPALKKNSLNTYAKYSILFIIIFGFGFSLSFFVFQEIHETYYDSFKISNALEIFTNNLIVGLTIFFLGLISVGFLSSVVVFLNGYFSGAIFFSYEKSLGFWKSLQYLLFHGPFEILALLAFYVISLDISSRFLRFLKKSEINLMIKPKVKEYTIIMISAVGLLILASIVEYYVILLK</sequence>
<reference evidence="2 3" key="1">
    <citation type="submission" date="2020-12" db="EMBL/GenBank/DDBJ databases">
        <title>FDA dAtabase for Regulatory Grade micrObial Sequences (FDA-ARGOS): Supporting development and validation of Infectious Disease Dx tests.</title>
        <authorList>
            <person name="Nelson B."/>
            <person name="Plummer A."/>
            <person name="Tallon L."/>
            <person name="Sadzewicz L."/>
            <person name="Zhao X."/>
            <person name="Boylan J."/>
            <person name="Ott S."/>
            <person name="Bowen H."/>
            <person name="Vavikolanu K."/>
            <person name="Mehta A."/>
            <person name="Aluvathingal J."/>
            <person name="Nadendla S."/>
            <person name="Myers T."/>
            <person name="Yan Y."/>
            <person name="Sichtig H."/>
        </authorList>
    </citation>
    <scope>NUCLEOTIDE SEQUENCE [LARGE SCALE GENOMIC DNA]</scope>
    <source>
        <strain evidence="2 3">FDAARGOS_923</strain>
    </source>
</reference>
<protein>
    <submittedName>
        <fullName evidence="2">Stage II sporulation protein M</fullName>
    </submittedName>
</protein>
<keyword evidence="1" id="KW-1133">Transmembrane helix</keyword>
<feature type="transmembrane region" description="Helical" evidence="1">
    <location>
        <begin position="107"/>
        <end position="129"/>
    </location>
</feature>
<dbReference type="InterPro" id="IPR002798">
    <property type="entry name" value="SpoIIM-like"/>
</dbReference>
<dbReference type="GeneID" id="92860393"/>
<organism evidence="2 3">
    <name type="scientific">Bacillus licheniformis</name>
    <dbReference type="NCBI Taxonomy" id="1402"/>
    <lineage>
        <taxon>Bacteria</taxon>
        <taxon>Bacillati</taxon>
        <taxon>Bacillota</taxon>
        <taxon>Bacilli</taxon>
        <taxon>Bacillales</taxon>
        <taxon>Bacillaceae</taxon>
        <taxon>Bacillus</taxon>
    </lineage>
</organism>
<dbReference type="PANTHER" id="PTHR35337">
    <property type="entry name" value="SLR1478 PROTEIN"/>
    <property type="match status" value="1"/>
</dbReference>
<evidence type="ECO:0000256" key="1">
    <source>
        <dbReference type="SAM" id="Phobius"/>
    </source>
</evidence>
<dbReference type="Proteomes" id="UP000595038">
    <property type="component" value="Chromosome"/>
</dbReference>
<gene>
    <name evidence="2" type="ORF">I6G80_10325</name>
</gene>
<dbReference type="Pfam" id="PF01944">
    <property type="entry name" value="SpoIIM"/>
    <property type="match status" value="1"/>
</dbReference>
<keyword evidence="1" id="KW-0812">Transmembrane</keyword>
<dbReference type="PANTHER" id="PTHR35337:SF1">
    <property type="entry name" value="SLR1478 PROTEIN"/>
    <property type="match status" value="1"/>
</dbReference>
<keyword evidence="1" id="KW-0472">Membrane</keyword>
<dbReference type="AlphaFoldDB" id="A0AB37GQE4"/>
<dbReference type="RefSeq" id="WP_003184221.1">
    <property type="nucleotide sequence ID" value="NZ_BEXU01000032.1"/>
</dbReference>
<accession>A0AB37GQE4</accession>
<feature type="transmembrane region" description="Helical" evidence="1">
    <location>
        <begin position="59"/>
        <end position="87"/>
    </location>
</feature>
<evidence type="ECO:0000313" key="2">
    <source>
        <dbReference type="EMBL" id="QPR74613.1"/>
    </source>
</evidence>
<proteinExistence type="predicted"/>
<feature type="transmembrane region" description="Helical" evidence="1">
    <location>
        <begin position="16"/>
        <end position="38"/>
    </location>
</feature>
<dbReference type="EMBL" id="CP065647">
    <property type="protein sequence ID" value="QPR74613.1"/>
    <property type="molecule type" value="Genomic_DNA"/>
</dbReference>
<feature type="transmembrane region" description="Helical" evidence="1">
    <location>
        <begin position="150"/>
        <end position="175"/>
    </location>
</feature>
<name>A0AB37GQE4_BACLI</name>
<evidence type="ECO:0000313" key="3">
    <source>
        <dbReference type="Proteomes" id="UP000595038"/>
    </source>
</evidence>